<dbReference type="PANTHER" id="PTHR35177">
    <property type="entry name" value="HYDROGENASE MATURATION FACTOR HYBG"/>
    <property type="match status" value="1"/>
</dbReference>
<dbReference type="InterPro" id="IPR001109">
    <property type="entry name" value="Hydrogenase_HupF/HypC"/>
</dbReference>
<reference evidence="2 3" key="1">
    <citation type="submission" date="2019-06" db="EMBL/GenBank/DDBJ databases">
        <title>Sequencing the genomes of 1000 actinobacteria strains.</title>
        <authorList>
            <person name="Klenk H.-P."/>
        </authorList>
    </citation>
    <scope>NUCLEOTIDE SEQUENCE [LARGE SCALE GENOMIC DNA]</scope>
    <source>
        <strain evidence="2 3">DSM 43186</strain>
    </source>
</reference>
<dbReference type="Pfam" id="PF01455">
    <property type="entry name" value="HupF_HypC"/>
    <property type="match status" value="1"/>
</dbReference>
<dbReference type="NCBIfam" id="TIGR00074">
    <property type="entry name" value="hypC_hupF"/>
    <property type="match status" value="1"/>
</dbReference>
<organism evidence="2 3">
    <name type="scientific">Thermopolyspora flexuosa</name>
    <dbReference type="NCBI Taxonomy" id="103836"/>
    <lineage>
        <taxon>Bacteria</taxon>
        <taxon>Bacillati</taxon>
        <taxon>Actinomycetota</taxon>
        <taxon>Actinomycetes</taxon>
        <taxon>Streptosporangiales</taxon>
        <taxon>Streptosporangiaceae</taxon>
        <taxon>Thermopolyspora</taxon>
    </lineage>
</organism>
<keyword evidence="3" id="KW-1185">Reference proteome</keyword>
<dbReference type="GO" id="GO:0005506">
    <property type="term" value="F:iron ion binding"/>
    <property type="evidence" value="ECO:0007669"/>
    <property type="project" value="TreeGrafter"/>
</dbReference>
<evidence type="ECO:0000313" key="2">
    <source>
        <dbReference type="EMBL" id="TQM74168.1"/>
    </source>
</evidence>
<dbReference type="GO" id="GO:0051604">
    <property type="term" value="P:protein maturation"/>
    <property type="evidence" value="ECO:0007669"/>
    <property type="project" value="TreeGrafter"/>
</dbReference>
<dbReference type="OrthoDB" id="9806017at2"/>
<dbReference type="Proteomes" id="UP000319213">
    <property type="component" value="Unassembled WGS sequence"/>
</dbReference>
<dbReference type="PANTHER" id="PTHR35177:SF2">
    <property type="entry name" value="HYDROGENASE MATURATION FACTOR HYBG"/>
    <property type="match status" value="1"/>
</dbReference>
<dbReference type="AlphaFoldDB" id="A0A543IUC4"/>
<dbReference type="GO" id="GO:1902670">
    <property type="term" value="F:carbon dioxide binding"/>
    <property type="evidence" value="ECO:0007669"/>
    <property type="project" value="TreeGrafter"/>
</dbReference>
<evidence type="ECO:0000313" key="3">
    <source>
        <dbReference type="Proteomes" id="UP000319213"/>
    </source>
</evidence>
<protein>
    <submittedName>
        <fullName evidence="2">Hydrogenase maturation protein HypC</fullName>
    </submittedName>
</protein>
<sequence>MCFGLPGRLIEAADADTGLALVDVGGQPRPVNMALLATDPPGPGDWVLVHAGFALSRLAEDDARAVLDLMASVDDGDLVPADADLPDWARAADPAAS</sequence>
<accession>A0A543IUC4</accession>
<gene>
    <name evidence="2" type="ORF">FHX40_0832</name>
</gene>
<dbReference type="RefSeq" id="WP_142258378.1">
    <property type="nucleotide sequence ID" value="NZ_BMPV01000006.1"/>
</dbReference>
<dbReference type="Gene3D" id="2.30.30.140">
    <property type="match status" value="1"/>
</dbReference>
<dbReference type="SUPFAM" id="SSF159127">
    <property type="entry name" value="HupF/HypC-like"/>
    <property type="match status" value="1"/>
</dbReference>
<dbReference type="PRINTS" id="PR00445">
    <property type="entry name" value="HUPFHYPC"/>
</dbReference>
<dbReference type="EMBL" id="VFPQ01000001">
    <property type="protein sequence ID" value="TQM74168.1"/>
    <property type="molecule type" value="Genomic_DNA"/>
</dbReference>
<proteinExistence type="inferred from homology"/>
<comment type="similarity">
    <text evidence="1">Belongs to the HupF/HypC family.</text>
</comment>
<evidence type="ECO:0000256" key="1">
    <source>
        <dbReference type="ARBA" id="ARBA00006018"/>
    </source>
</evidence>
<comment type="caution">
    <text evidence="2">The sequence shown here is derived from an EMBL/GenBank/DDBJ whole genome shotgun (WGS) entry which is preliminary data.</text>
</comment>
<name>A0A543IUC4_9ACTN</name>